<feature type="transmembrane region" description="Helical" evidence="7">
    <location>
        <begin position="183"/>
        <end position="203"/>
    </location>
</feature>
<evidence type="ECO:0000256" key="6">
    <source>
        <dbReference type="ARBA" id="ARBA00023136"/>
    </source>
</evidence>
<name>B3H224_ACTP7</name>
<feature type="transmembrane region" description="Helical" evidence="7">
    <location>
        <begin position="96"/>
        <end position="129"/>
    </location>
</feature>
<feature type="transmembrane region" description="Helical" evidence="7">
    <location>
        <begin position="6"/>
        <end position="25"/>
    </location>
</feature>
<gene>
    <name evidence="9" type="ordered locus">APP7_1302</name>
</gene>
<accession>B3H224</accession>
<dbReference type="GO" id="GO:0005886">
    <property type="term" value="C:plasma membrane"/>
    <property type="evidence" value="ECO:0007669"/>
    <property type="project" value="TreeGrafter"/>
</dbReference>
<reference evidence="10" key="1">
    <citation type="submission" date="2008-06" db="EMBL/GenBank/DDBJ databases">
        <title>Genome and proteome analysis of A. pleuropneumoniae serotype 7.</title>
        <authorList>
            <person name="Linke B."/>
            <person name="Buettner F."/>
            <person name="Martinez-Arias R."/>
            <person name="Goesmann A."/>
            <person name="Baltes N."/>
            <person name="Tegetmeyer H."/>
            <person name="Singh M."/>
            <person name="Gerlach G.F."/>
        </authorList>
    </citation>
    <scope>NUCLEOTIDE SEQUENCE [LARGE SCALE GENOMIC DNA]</scope>
    <source>
        <strain evidence="10">AP76</strain>
    </source>
</reference>
<evidence type="ECO:0000256" key="3">
    <source>
        <dbReference type="ARBA" id="ARBA00022692"/>
    </source>
</evidence>
<dbReference type="NCBIfam" id="TIGR00785">
    <property type="entry name" value="dass"/>
    <property type="match status" value="1"/>
</dbReference>
<feature type="transmembrane region" description="Helical" evidence="7">
    <location>
        <begin position="53"/>
        <end position="75"/>
    </location>
</feature>
<feature type="transmembrane region" description="Helical" evidence="7">
    <location>
        <begin position="253"/>
        <end position="273"/>
    </location>
</feature>
<evidence type="ECO:0000256" key="2">
    <source>
        <dbReference type="ARBA" id="ARBA00022448"/>
    </source>
</evidence>
<evidence type="ECO:0000256" key="7">
    <source>
        <dbReference type="SAM" id="Phobius"/>
    </source>
</evidence>
<feature type="transmembrane region" description="Helical" evidence="7">
    <location>
        <begin position="229"/>
        <end position="247"/>
    </location>
</feature>
<feature type="transmembrane region" description="Helical" evidence="7">
    <location>
        <begin position="30"/>
        <end position="47"/>
    </location>
</feature>
<dbReference type="PANTHER" id="PTHR43652:SF1">
    <property type="entry name" value="RESPONSE REGULATOR"/>
    <property type="match status" value="1"/>
</dbReference>
<proteinExistence type="predicted"/>
<dbReference type="GO" id="GO:0022857">
    <property type="term" value="F:transmembrane transporter activity"/>
    <property type="evidence" value="ECO:0007669"/>
    <property type="project" value="InterPro"/>
</dbReference>
<keyword evidence="6 7" id="KW-0472">Membrane</keyword>
<dbReference type="InterPro" id="IPR004680">
    <property type="entry name" value="Cit_transptr-like_dom"/>
</dbReference>
<keyword evidence="5 7" id="KW-1133">Transmembrane helix</keyword>
<dbReference type="CDD" id="cd01115">
    <property type="entry name" value="SLC13_permease"/>
    <property type="match status" value="1"/>
</dbReference>
<dbReference type="Proteomes" id="UP000001226">
    <property type="component" value="Chromosome"/>
</dbReference>
<feature type="domain" description="Citrate transporter-like" evidence="8">
    <location>
        <begin position="20"/>
        <end position="352"/>
    </location>
</feature>
<evidence type="ECO:0000256" key="4">
    <source>
        <dbReference type="ARBA" id="ARBA00022737"/>
    </source>
</evidence>
<dbReference type="PANTHER" id="PTHR43652">
    <property type="entry name" value="BASIC AMINO ACID ANTIPORTER YFCC-RELATED"/>
    <property type="match status" value="1"/>
</dbReference>
<evidence type="ECO:0000313" key="10">
    <source>
        <dbReference type="Proteomes" id="UP000001226"/>
    </source>
</evidence>
<keyword evidence="2" id="KW-0813">Transport</keyword>
<dbReference type="HOGENOM" id="CLU_005170_6_4_6"/>
<feature type="transmembrane region" description="Helical" evidence="7">
    <location>
        <begin position="285"/>
        <end position="304"/>
    </location>
</feature>
<dbReference type="AlphaFoldDB" id="B3H224"/>
<evidence type="ECO:0000256" key="5">
    <source>
        <dbReference type="ARBA" id="ARBA00022989"/>
    </source>
</evidence>
<keyword evidence="4" id="KW-0677">Repeat</keyword>
<dbReference type="EMBL" id="CP001091">
    <property type="protein sequence ID" value="ACE61954.1"/>
    <property type="molecule type" value="Genomic_DNA"/>
</dbReference>
<protein>
    <submittedName>
        <fullName evidence="9">Putative sodium/sulphate transporter</fullName>
    </submittedName>
</protein>
<sequence length="429" mass="45480">MIGAFMTPSAITLCFLVFAIVMFALEKLPLAVTAMIVTVGLAITGVLPAKDAFLGFVDTNVILFVAMFVIGGALFETGMANKIGGVVSKFAKSERQLMVVLMVITGLMSGVLSNTGTAAILIPVILGIATKSGFARSRLLMPMAFASTLGGNLSLIGSPNNLVVQGVLAQTGLKFGFFEYAKIGLPLLIVGVLYFVFIGYRFLPKQLNTHVEQEEYNAFHNHHNHIPRWKQWVSFVVLLATLLAMVFEDAIGIKLYISACVGALILVIMRVITEKQAYQAIDSQVVFLFAGTLALADALQRTGAGADIAHSILGLLGDHPSANALLFTILLLSCLLTNFMSNTATAALLAPIGLSIANSLGADPRAVLMAIVVGSSCAFATPIGTPANTMILSVGHYRFAHYARAGVPLIAITIAVSMVLLPILFPFFS</sequence>
<dbReference type="InterPro" id="IPR051679">
    <property type="entry name" value="DASS-Related_Transporters"/>
</dbReference>
<feature type="transmembrane region" description="Helical" evidence="7">
    <location>
        <begin position="405"/>
        <end position="428"/>
    </location>
</feature>
<organism evidence="9 10">
    <name type="scientific">Actinobacillus pleuropneumoniae serotype 7 (strain AP76)</name>
    <dbReference type="NCBI Taxonomy" id="537457"/>
    <lineage>
        <taxon>Bacteria</taxon>
        <taxon>Pseudomonadati</taxon>
        <taxon>Pseudomonadota</taxon>
        <taxon>Gammaproteobacteria</taxon>
        <taxon>Pasteurellales</taxon>
        <taxon>Pasteurellaceae</taxon>
        <taxon>Actinobacillus</taxon>
    </lineage>
</organism>
<dbReference type="InterPro" id="IPR001898">
    <property type="entry name" value="SLC13A/DASS"/>
</dbReference>
<feature type="transmembrane region" description="Helical" evidence="7">
    <location>
        <begin position="366"/>
        <end position="385"/>
    </location>
</feature>
<comment type="subcellular location">
    <subcellularLocation>
        <location evidence="1">Membrane</location>
        <topology evidence="1">Multi-pass membrane protein</topology>
    </subcellularLocation>
</comment>
<feature type="transmembrane region" description="Helical" evidence="7">
    <location>
        <begin position="324"/>
        <end position="354"/>
    </location>
</feature>
<keyword evidence="3 7" id="KW-0812">Transmembrane</keyword>
<dbReference type="KEGG" id="apa:APP7_1302"/>
<evidence type="ECO:0000256" key="1">
    <source>
        <dbReference type="ARBA" id="ARBA00004141"/>
    </source>
</evidence>
<dbReference type="Pfam" id="PF03600">
    <property type="entry name" value="CitMHS"/>
    <property type="match status" value="1"/>
</dbReference>
<evidence type="ECO:0000313" key="9">
    <source>
        <dbReference type="EMBL" id="ACE61954.1"/>
    </source>
</evidence>
<evidence type="ECO:0000259" key="8">
    <source>
        <dbReference type="Pfam" id="PF03600"/>
    </source>
</evidence>